<keyword evidence="2" id="KW-0732">Signal</keyword>
<name>A0ABD3N4R3_9STRA</name>
<evidence type="ECO:0000256" key="2">
    <source>
        <dbReference type="SAM" id="SignalP"/>
    </source>
</evidence>
<feature type="region of interest" description="Disordered" evidence="1">
    <location>
        <begin position="90"/>
        <end position="130"/>
    </location>
</feature>
<evidence type="ECO:0000313" key="4">
    <source>
        <dbReference type="Proteomes" id="UP001530293"/>
    </source>
</evidence>
<accession>A0ABD3N4R3</accession>
<proteinExistence type="predicted"/>
<organism evidence="3 4">
    <name type="scientific">Discostella pseudostelligera</name>
    <dbReference type="NCBI Taxonomy" id="259834"/>
    <lineage>
        <taxon>Eukaryota</taxon>
        <taxon>Sar</taxon>
        <taxon>Stramenopiles</taxon>
        <taxon>Ochrophyta</taxon>
        <taxon>Bacillariophyta</taxon>
        <taxon>Coscinodiscophyceae</taxon>
        <taxon>Thalassiosirophycidae</taxon>
        <taxon>Stephanodiscales</taxon>
        <taxon>Stephanodiscaceae</taxon>
        <taxon>Discostella</taxon>
    </lineage>
</organism>
<sequence>MSSFSTTSILLLIASLALVLPASTTAFSTPHNIAQRHHQRSNSHHYLSRKHSPLEDEPWDKDDSYWDMLQAASKDPVTFEKFIDESMARSARKSNSIGGSGKAMASSSSELNKGDVNGNDENVDGTKKKYVPIEEWEEQRKNGENMSWEERLQWESQRGGDQFRQNEILRQNLKQF</sequence>
<keyword evidence="4" id="KW-1185">Reference proteome</keyword>
<feature type="chain" id="PRO_5044787501" evidence="2">
    <location>
        <begin position="27"/>
        <end position="176"/>
    </location>
</feature>
<feature type="compositionally biased region" description="Basic residues" evidence="1">
    <location>
        <begin position="34"/>
        <end position="51"/>
    </location>
</feature>
<evidence type="ECO:0000256" key="1">
    <source>
        <dbReference type="SAM" id="MobiDB-lite"/>
    </source>
</evidence>
<feature type="region of interest" description="Disordered" evidence="1">
    <location>
        <begin position="32"/>
        <end position="56"/>
    </location>
</feature>
<evidence type="ECO:0000313" key="3">
    <source>
        <dbReference type="EMBL" id="KAL3771095.1"/>
    </source>
</evidence>
<gene>
    <name evidence="3" type="ORF">ACHAWU_006472</name>
</gene>
<dbReference type="AlphaFoldDB" id="A0ABD3N4R3"/>
<reference evidence="3 4" key="1">
    <citation type="submission" date="2024-10" db="EMBL/GenBank/DDBJ databases">
        <title>Updated reference genomes for cyclostephanoid diatoms.</title>
        <authorList>
            <person name="Roberts W.R."/>
            <person name="Alverson A.J."/>
        </authorList>
    </citation>
    <scope>NUCLEOTIDE SEQUENCE [LARGE SCALE GENOMIC DNA]</scope>
    <source>
        <strain evidence="3 4">AJA232-27</strain>
    </source>
</reference>
<dbReference type="EMBL" id="JALLBG020000031">
    <property type="protein sequence ID" value="KAL3771095.1"/>
    <property type="molecule type" value="Genomic_DNA"/>
</dbReference>
<feature type="signal peptide" evidence="2">
    <location>
        <begin position="1"/>
        <end position="26"/>
    </location>
</feature>
<protein>
    <submittedName>
        <fullName evidence="3">Uncharacterized protein</fullName>
    </submittedName>
</protein>
<comment type="caution">
    <text evidence="3">The sequence shown here is derived from an EMBL/GenBank/DDBJ whole genome shotgun (WGS) entry which is preliminary data.</text>
</comment>
<dbReference type="Proteomes" id="UP001530293">
    <property type="component" value="Unassembled WGS sequence"/>
</dbReference>